<evidence type="ECO:0000313" key="1">
    <source>
        <dbReference type="EMBL" id="WGL16406.1"/>
    </source>
</evidence>
<dbReference type="Pfam" id="PF05159">
    <property type="entry name" value="Capsule_synth"/>
    <property type="match status" value="1"/>
</dbReference>
<protein>
    <submittedName>
        <fullName evidence="1">Capsular biosynthesis protein</fullName>
    </submittedName>
</protein>
<dbReference type="CDD" id="cd16441">
    <property type="entry name" value="beta_Kdo_transferase_KpsS"/>
    <property type="match status" value="1"/>
</dbReference>
<sequence length="417" mass="47881">MSGVLFLQGPLGPFFARCARQLSAQGTKTHKINFNGGDRVFGWADEMVDYSGGPAGWPEYLYGYIRRNGIRTVVVYGDCRFYHREARAVCDELGIKFWAFEEGYLRPDFVTMESDGVNAFSPLDWSQRAVKAYRPRGRKSSLHVGPTFWQRAVYASLYYMVTCLTSRHFPSYLHHRPRSCWQEAGCWLRSLYRKGLYKITQRNYTESLVQNHSGEYFLYPLQTADDFQIREHSDFASIEESIQQVMASFTANAQAHELLVIKHHPMDRGFCHYGRLIRKLAHDLKISGRVVYCHDLHLPTLLDHAKGVVTINSTVGISSLLHRVPTVTLGRAMYDMPEMTHQGELDTFWQQPTPVNSALFNAFRTYLYERTQLDGSFYKLMDETVEAAVRRIVIATKVAEASAFESAEERKEDYLAA</sequence>
<dbReference type="InterPro" id="IPR007833">
    <property type="entry name" value="Capsule_polysaccharide_synth"/>
</dbReference>
<name>A0ABY8NBV5_9GAMM</name>
<gene>
    <name evidence="1" type="ORF">PVT68_16775</name>
</gene>
<dbReference type="EMBL" id="CP118605">
    <property type="protein sequence ID" value="WGL16406.1"/>
    <property type="molecule type" value="Genomic_DNA"/>
</dbReference>
<dbReference type="Proteomes" id="UP001236500">
    <property type="component" value="Chromosome"/>
</dbReference>
<accession>A0ABY8NBV5</accession>
<proteinExistence type="predicted"/>
<reference evidence="1 2" key="1">
    <citation type="submission" date="2023-02" db="EMBL/GenBank/DDBJ databases">
        <title>Description and genomic characterization of Microbulbifer bruguierae sp. nov., isolated from the sediment of mangrove plant Bruguiera sexangula.</title>
        <authorList>
            <person name="Long M."/>
        </authorList>
    </citation>
    <scope>NUCLEOTIDE SEQUENCE [LARGE SCALE GENOMIC DNA]</scope>
    <source>
        <strain evidence="1 2">H12</strain>
    </source>
</reference>
<keyword evidence="2" id="KW-1185">Reference proteome</keyword>
<organism evidence="1 2">
    <name type="scientific">Microbulbifer bruguierae</name>
    <dbReference type="NCBI Taxonomy" id="3029061"/>
    <lineage>
        <taxon>Bacteria</taxon>
        <taxon>Pseudomonadati</taxon>
        <taxon>Pseudomonadota</taxon>
        <taxon>Gammaproteobacteria</taxon>
        <taxon>Cellvibrionales</taxon>
        <taxon>Microbulbiferaceae</taxon>
        <taxon>Microbulbifer</taxon>
    </lineage>
</organism>
<dbReference type="RefSeq" id="WP_280320105.1">
    <property type="nucleotide sequence ID" value="NZ_CP118605.1"/>
</dbReference>
<evidence type="ECO:0000313" key="2">
    <source>
        <dbReference type="Proteomes" id="UP001236500"/>
    </source>
</evidence>